<dbReference type="Proteomes" id="UP000464178">
    <property type="component" value="Chromosome"/>
</dbReference>
<evidence type="ECO:0000313" key="2">
    <source>
        <dbReference type="Proteomes" id="UP000464178"/>
    </source>
</evidence>
<evidence type="ECO:0000313" key="1">
    <source>
        <dbReference type="EMBL" id="VTR95683.1"/>
    </source>
</evidence>
<dbReference type="EMBL" id="LR593886">
    <property type="protein sequence ID" value="VTR95683.1"/>
    <property type="molecule type" value="Genomic_DNA"/>
</dbReference>
<accession>A0A6P2D3L9</accession>
<proteinExistence type="predicted"/>
<dbReference type="AlphaFoldDB" id="A0A6P2D3L9"/>
<keyword evidence="2" id="KW-1185">Reference proteome</keyword>
<dbReference type="KEGG" id="gms:SOIL9_20310"/>
<name>A0A6P2D3L9_9BACT</name>
<sequence length="141" mass="15334">MAITFTVGRTSYTWAVNEQLRTICGSAEIAGDDQERTVSLIGDRLKKIREGKSLTVRGTLRVVHHEAYAVSGFTSRPGTRSDSRSAEAVSAMPSHLTAWHVTPGLVYWFAPLIRGTKGKGMRCARLVSVPKPAVLSATFCI</sequence>
<protein>
    <submittedName>
        <fullName evidence="1">Uncharacterized protein</fullName>
    </submittedName>
</protein>
<reference evidence="1 2" key="1">
    <citation type="submission" date="2019-05" db="EMBL/GenBank/DDBJ databases">
        <authorList>
            <consortium name="Science for Life Laboratories"/>
        </authorList>
    </citation>
    <scope>NUCLEOTIDE SEQUENCE [LARGE SCALE GENOMIC DNA]</scope>
    <source>
        <strain evidence="1">Soil9</strain>
    </source>
</reference>
<gene>
    <name evidence="1" type="ORF">SOIL9_20310</name>
</gene>
<organism evidence="1 2">
    <name type="scientific">Gemmata massiliana</name>
    <dbReference type="NCBI Taxonomy" id="1210884"/>
    <lineage>
        <taxon>Bacteria</taxon>
        <taxon>Pseudomonadati</taxon>
        <taxon>Planctomycetota</taxon>
        <taxon>Planctomycetia</taxon>
        <taxon>Gemmatales</taxon>
        <taxon>Gemmataceae</taxon>
        <taxon>Gemmata</taxon>
    </lineage>
</organism>